<evidence type="ECO:0000256" key="1">
    <source>
        <dbReference type="SAM" id="Phobius"/>
    </source>
</evidence>
<dbReference type="Proteomes" id="UP001153069">
    <property type="component" value="Unassembled WGS sequence"/>
</dbReference>
<reference evidence="2" key="1">
    <citation type="submission" date="2020-06" db="EMBL/GenBank/DDBJ databases">
        <authorList>
            <consortium name="Plant Systems Biology data submission"/>
        </authorList>
    </citation>
    <scope>NUCLEOTIDE SEQUENCE</scope>
    <source>
        <strain evidence="2">D6</strain>
    </source>
</reference>
<gene>
    <name evidence="2" type="ORF">SEMRO_328_G118730.1</name>
</gene>
<proteinExistence type="predicted"/>
<dbReference type="EMBL" id="CAICTM010000327">
    <property type="protein sequence ID" value="CAB9508009.1"/>
    <property type="molecule type" value="Genomic_DNA"/>
</dbReference>
<name>A0A9N8DXY2_9STRA</name>
<keyword evidence="1" id="KW-0472">Membrane</keyword>
<dbReference type="AlphaFoldDB" id="A0A9N8DXY2"/>
<keyword evidence="1" id="KW-0812">Transmembrane</keyword>
<feature type="transmembrane region" description="Helical" evidence="1">
    <location>
        <begin position="42"/>
        <end position="60"/>
    </location>
</feature>
<comment type="caution">
    <text evidence="2">The sequence shown here is derived from an EMBL/GenBank/DDBJ whole genome shotgun (WGS) entry which is preliminary data.</text>
</comment>
<organism evidence="2 3">
    <name type="scientific">Seminavis robusta</name>
    <dbReference type="NCBI Taxonomy" id="568900"/>
    <lineage>
        <taxon>Eukaryota</taxon>
        <taxon>Sar</taxon>
        <taxon>Stramenopiles</taxon>
        <taxon>Ochrophyta</taxon>
        <taxon>Bacillariophyta</taxon>
        <taxon>Bacillariophyceae</taxon>
        <taxon>Bacillariophycidae</taxon>
        <taxon>Naviculales</taxon>
        <taxon>Naviculaceae</taxon>
        <taxon>Seminavis</taxon>
    </lineage>
</organism>
<accession>A0A9N8DXY2</accession>
<evidence type="ECO:0000313" key="3">
    <source>
        <dbReference type="Proteomes" id="UP001153069"/>
    </source>
</evidence>
<sequence>MQEGSWNGTDECTNLLTGATAETKSTWDNSTSTRRESAKKNILVACFLLAIAVSCFLVSSSPTTIYPLEKILSSSQRHASPCGTLSNAVFADMHDGDQKIVSIVSSNQNVLQIHSASEDESWTVTAPLDPNTCTAMVDFDVPGKPSPPPVPLLVTLWTMERRSTGIHQKQKLTLEFTDPSQTIAPSKDTPLNHWVQVG</sequence>
<evidence type="ECO:0000313" key="2">
    <source>
        <dbReference type="EMBL" id="CAB9508009.1"/>
    </source>
</evidence>
<protein>
    <submittedName>
        <fullName evidence="2">Uncharacterized protein</fullName>
    </submittedName>
</protein>
<keyword evidence="1" id="KW-1133">Transmembrane helix</keyword>
<keyword evidence="3" id="KW-1185">Reference proteome</keyword>
<dbReference type="OrthoDB" id="10266967at2759"/>